<organism evidence="3 4">
    <name type="scientific">Anaeramoeba flamelloides</name>
    <dbReference type="NCBI Taxonomy" id="1746091"/>
    <lineage>
        <taxon>Eukaryota</taxon>
        <taxon>Metamonada</taxon>
        <taxon>Anaeramoebidae</taxon>
        <taxon>Anaeramoeba</taxon>
    </lineage>
</organism>
<evidence type="ECO:0000256" key="1">
    <source>
        <dbReference type="SAM" id="MobiDB-lite"/>
    </source>
</evidence>
<dbReference type="EMBL" id="JANTQA010000057">
    <property type="protein sequence ID" value="KAJ3428927.1"/>
    <property type="molecule type" value="Genomic_DNA"/>
</dbReference>
<evidence type="ECO:0000313" key="4">
    <source>
        <dbReference type="Proteomes" id="UP001146793"/>
    </source>
</evidence>
<sequence>MYFYLDTKYVPPLTVNEFEELNSANIEDQSLNEVEQLKLFYYCRHLPNDKLCKDLQETISNGSPTSMNNNNNDNLDESDLNLVYSTTIPDEIDYPKPRNPQSLNWKQIIYKSKIERQLETYDVKLLYGKLFLLIVFLFLIACFAFFKKTQFLGFIYLLVNPKETLNNFLQGPNSHHSSKRRSRRRRSRRRRSRRRRRPKLSNSQIFILYFQQIPMLIKLLFVISILVYASLYIHESLQLGNKKKVVSFLYKEKCSSDFETPLSDNEINITDKQANQYSDSKICLKMEKILNKYSSALGVTVQTIKRHLNMEKEGDILFSTSYFLKNTRNKLSNEEIMLIIQTWLELCTCKSGDYKQVWNGQYEDAVEDDDNNDDDDDDDDDDDNNAKNDGDEDDDEGYGGGTGSACIDACCGLNEFNQDNRILVYNMNSIIHEKDSNKKKGTELNKEINQIKKRKRIFVTRRHQTQTDKKICQQIQEKMIKNGFQKRCNNTYLKYKPKEVKQYSYLRCYDATNCNICEQNKISKKFISNNNDKNSEEFKFHQKKN</sequence>
<gene>
    <name evidence="3" type="ORF">M0812_24265</name>
</gene>
<feature type="region of interest" description="Disordered" evidence="1">
    <location>
        <begin position="365"/>
        <end position="399"/>
    </location>
</feature>
<feature type="compositionally biased region" description="Acidic residues" evidence="1">
    <location>
        <begin position="365"/>
        <end position="383"/>
    </location>
</feature>
<feature type="region of interest" description="Disordered" evidence="1">
    <location>
        <begin position="169"/>
        <end position="198"/>
    </location>
</feature>
<feature type="transmembrane region" description="Helical" evidence="2">
    <location>
        <begin position="205"/>
        <end position="233"/>
    </location>
</feature>
<evidence type="ECO:0000256" key="2">
    <source>
        <dbReference type="SAM" id="Phobius"/>
    </source>
</evidence>
<name>A0AAV7YLT1_9EUKA</name>
<keyword evidence="2" id="KW-1133">Transmembrane helix</keyword>
<dbReference type="AlphaFoldDB" id="A0AAV7YLT1"/>
<reference evidence="3" key="1">
    <citation type="submission" date="2022-08" db="EMBL/GenBank/DDBJ databases">
        <title>Novel sulphate-reducing endosymbionts in the free-living metamonad Anaeramoeba.</title>
        <authorList>
            <person name="Jerlstrom-Hultqvist J."/>
            <person name="Cepicka I."/>
            <person name="Gallot-Lavallee L."/>
            <person name="Salas-Leiva D."/>
            <person name="Curtis B.A."/>
            <person name="Zahonova K."/>
            <person name="Pipaliya S."/>
            <person name="Dacks J."/>
            <person name="Roger A.J."/>
        </authorList>
    </citation>
    <scope>NUCLEOTIDE SEQUENCE</scope>
    <source>
        <strain evidence="3">Busselton2</strain>
    </source>
</reference>
<dbReference type="Proteomes" id="UP001146793">
    <property type="component" value="Unassembled WGS sequence"/>
</dbReference>
<keyword evidence="2" id="KW-0472">Membrane</keyword>
<feature type="transmembrane region" description="Helical" evidence="2">
    <location>
        <begin position="126"/>
        <end position="146"/>
    </location>
</feature>
<protein>
    <submittedName>
        <fullName evidence="3">Uncharacterized protein</fullName>
    </submittedName>
</protein>
<evidence type="ECO:0000313" key="3">
    <source>
        <dbReference type="EMBL" id="KAJ3428927.1"/>
    </source>
</evidence>
<accession>A0AAV7YLT1</accession>
<keyword evidence="2" id="KW-0812">Transmembrane</keyword>
<comment type="caution">
    <text evidence="3">The sequence shown here is derived from an EMBL/GenBank/DDBJ whole genome shotgun (WGS) entry which is preliminary data.</text>
</comment>
<proteinExistence type="predicted"/>
<feature type="compositionally biased region" description="Basic residues" evidence="1">
    <location>
        <begin position="176"/>
        <end position="198"/>
    </location>
</feature>